<dbReference type="OrthoDB" id="1095982at2"/>
<evidence type="ECO:0008006" key="4">
    <source>
        <dbReference type="Google" id="ProtNLM"/>
    </source>
</evidence>
<evidence type="ECO:0000256" key="1">
    <source>
        <dbReference type="SAM" id="SignalP"/>
    </source>
</evidence>
<feature type="chain" id="PRO_5004629638" description="Alpha/beta hydrolase" evidence="1">
    <location>
        <begin position="22"/>
        <end position="299"/>
    </location>
</feature>
<accession>U2J160</accession>
<protein>
    <recommendedName>
        <fullName evidence="4">Alpha/beta hydrolase</fullName>
    </recommendedName>
</protein>
<organism evidence="2 3">
    <name type="scientific">Sphingobacterium paucimobilis HER1398</name>
    <dbReference type="NCBI Taxonomy" id="1346330"/>
    <lineage>
        <taxon>Bacteria</taxon>
        <taxon>Pseudomonadati</taxon>
        <taxon>Bacteroidota</taxon>
        <taxon>Sphingobacteriia</taxon>
        <taxon>Sphingobacteriales</taxon>
        <taxon>Sphingobacteriaceae</taxon>
        <taxon>Sphingobacterium</taxon>
    </lineage>
</organism>
<dbReference type="EMBL" id="ATDL01000015">
    <property type="protein sequence ID" value="ERJ58689.1"/>
    <property type="molecule type" value="Genomic_DNA"/>
</dbReference>
<dbReference type="AlphaFoldDB" id="U2J160"/>
<keyword evidence="3" id="KW-1185">Reference proteome</keyword>
<feature type="signal peptide" evidence="1">
    <location>
        <begin position="1"/>
        <end position="21"/>
    </location>
</feature>
<evidence type="ECO:0000313" key="2">
    <source>
        <dbReference type="EMBL" id="ERJ58689.1"/>
    </source>
</evidence>
<gene>
    <name evidence="2" type="ORF">M472_07905</name>
</gene>
<dbReference type="RefSeq" id="WP_021070182.1">
    <property type="nucleotide sequence ID" value="NZ_ATDL01000015.1"/>
</dbReference>
<proteinExistence type="predicted"/>
<dbReference type="PATRIC" id="fig|1346330.5.peg.2014"/>
<dbReference type="STRING" id="1346330.M472_07905"/>
<dbReference type="InterPro" id="IPR029058">
    <property type="entry name" value="AB_hydrolase_fold"/>
</dbReference>
<comment type="caution">
    <text evidence="2">The sequence shown here is derived from an EMBL/GenBank/DDBJ whole genome shotgun (WGS) entry which is preliminary data.</text>
</comment>
<sequence length="299" mass="33620">MIIKYLISVAFLVFTANLCLAQLPQNLAKSDSTLLENFNYTVDAPRPNEAKAVAVLMPGLYDPPFSIFFESTLPQLLNNLNYAVIIPVLSQKGDRFDLSSKSVLQLSGLIKQYIQTSNLPQDIPVILGGFSIGGMRVLKACTAKDSPMKELNISHVFAIDPPLDLNRLLASEAKYGQTFLKEVLEKEIGQLDNEKLASLSLVNINNIGSIVPPAIKDVKVRIYNEPAIEWQIESRKRDLLDLNLLDQSVYVNFLKRTHPDVNIELVLSKIEGMRIQTKERNPHSWNIVDTDEFIKWISN</sequence>
<name>U2J160_9SPHI</name>
<evidence type="ECO:0000313" key="3">
    <source>
        <dbReference type="Proteomes" id="UP000016584"/>
    </source>
</evidence>
<dbReference type="SUPFAM" id="SSF53474">
    <property type="entry name" value="alpha/beta-Hydrolases"/>
    <property type="match status" value="1"/>
</dbReference>
<dbReference type="Proteomes" id="UP000016584">
    <property type="component" value="Unassembled WGS sequence"/>
</dbReference>
<keyword evidence="1" id="KW-0732">Signal</keyword>
<reference evidence="2 3" key="1">
    <citation type="journal article" date="2013" name="Genome Announc.">
        <title>The Draft Genome Sequence of Sphingomonas paucimobilis Strain HER1398 (Proteobacteria), Host to the Giant PAU Phage, Indicates That It Is a Member of the Genus Sphingobacterium (Bacteroidetes).</title>
        <authorList>
            <person name="White R.A.III."/>
            <person name="Suttle C.A."/>
        </authorList>
    </citation>
    <scope>NUCLEOTIDE SEQUENCE [LARGE SCALE GENOMIC DNA]</scope>
    <source>
        <strain evidence="2 3">HER1398</strain>
    </source>
</reference>
<dbReference type="eggNOG" id="COG0429">
    <property type="taxonomic scope" value="Bacteria"/>
</dbReference>